<dbReference type="NCBIfam" id="TIGR00205">
    <property type="entry name" value="fliE"/>
    <property type="match status" value="1"/>
</dbReference>
<evidence type="ECO:0000256" key="2">
    <source>
        <dbReference type="ARBA" id="ARBA00023143"/>
    </source>
</evidence>
<dbReference type="PRINTS" id="PR01006">
    <property type="entry name" value="FLGHOOKFLIE"/>
</dbReference>
<keyword evidence="2" id="KW-0975">Bacterial flagellum</keyword>
<keyword evidence="3" id="KW-0969">Cilium</keyword>
<sequence length="108" mass="11781">MSEIDVNYLLSQLRTSALEAKGADRVPAASANPTGLDFSEQLKDAINQVNSVQKESGKLKNDFTMGDKNVDLVDVMVASQKASISFQAMLQVRNKLLSAYQDVMSMPI</sequence>
<keyword evidence="3" id="KW-0966">Cell projection</keyword>
<dbReference type="GO" id="GO:0005198">
    <property type="term" value="F:structural molecule activity"/>
    <property type="evidence" value="ECO:0007669"/>
    <property type="project" value="InterPro"/>
</dbReference>
<protein>
    <submittedName>
        <fullName evidence="3">Flagellar hook-basal body complex protein FliE</fullName>
    </submittedName>
</protein>
<dbReference type="PANTHER" id="PTHR34653:SF1">
    <property type="entry name" value="FLAGELLAR HOOK-BASAL BODY COMPLEX PROTEIN FLIE"/>
    <property type="match status" value="1"/>
</dbReference>
<evidence type="ECO:0000313" key="3">
    <source>
        <dbReference type="EMBL" id="VAW89287.1"/>
    </source>
</evidence>
<proteinExistence type="inferred from homology"/>
<evidence type="ECO:0000256" key="1">
    <source>
        <dbReference type="ARBA" id="ARBA00004117"/>
    </source>
</evidence>
<comment type="subcellular location">
    <subcellularLocation>
        <location evidence="1">Bacterial flagellum basal body</location>
    </subcellularLocation>
</comment>
<gene>
    <name evidence="3" type="ORF">MNBD_GAMMA17-1236</name>
</gene>
<dbReference type="Pfam" id="PF02049">
    <property type="entry name" value="FliE"/>
    <property type="match status" value="1"/>
</dbReference>
<dbReference type="HAMAP" id="MF_00724">
    <property type="entry name" value="FliE"/>
    <property type="match status" value="1"/>
</dbReference>
<dbReference type="GO" id="GO:0009425">
    <property type="term" value="C:bacterial-type flagellum basal body"/>
    <property type="evidence" value="ECO:0007669"/>
    <property type="project" value="UniProtKB-SubCell"/>
</dbReference>
<reference evidence="3" key="1">
    <citation type="submission" date="2018-06" db="EMBL/GenBank/DDBJ databases">
        <authorList>
            <person name="Zhirakovskaya E."/>
        </authorList>
    </citation>
    <scope>NUCLEOTIDE SEQUENCE</scope>
</reference>
<dbReference type="InterPro" id="IPR001624">
    <property type="entry name" value="FliE"/>
</dbReference>
<dbReference type="GO" id="GO:0003774">
    <property type="term" value="F:cytoskeletal motor activity"/>
    <property type="evidence" value="ECO:0007669"/>
    <property type="project" value="InterPro"/>
</dbReference>
<dbReference type="PANTHER" id="PTHR34653">
    <property type="match status" value="1"/>
</dbReference>
<accession>A0A3B0ZPL2</accession>
<keyword evidence="3" id="KW-0282">Flagellum</keyword>
<dbReference type="EMBL" id="UOFQ01000129">
    <property type="protein sequence ID" value="VAW89287.1"/>
    <property type="molecule type" value="Genomic_DNA"/>
</dbReference>
<dbReference type="AlphaFoldDB" id="A0A3B0ZPL2"/>
<dbReference type="GO" id="GO:0071973">
    <property type="term" value="P:bacterial-type flagellum-dependent cell motility"/>
    <property type="evidence" value="ECO:0007669"/>
    <property type="project" value="InterPro"/>
</dbReference>
<organism evidence="3">
    <name type="scientific">hydrothermal vent metagenome</name>
    <dbReference type="NCBI Taxonomy" id="652676"/>
    <lineage>
        <taxon>unclassified sequences</taxon>
        <taxon>metagenomes</taxon>
        <taxon>ecological metagenomes</taxon>
    </lineage>
</organism>
<name>A0A3B0ZPL2_9ZZZZ</name>